<feature type="compositionally biased region" description="Basic and acidic residues" evidence="1">
    <location>
        <begin position="1"/>
        <end position="19"/>
    </location>
</feature>
<organism evidence="2 3">
    <name type="scientific">Penicillium oxalicum (strain 114-2 / CGMCC 5302)</name>
    <name type="common">Penicillium decumbens</name>
    <dbReference type="NCBI Taxonomy" id="933388"/>
    <lineage>
        <taxon>Eukaryota</taxon>
        <taxon>Fungi</taxon>
        <taxon>Dikarya</taxon>
        <taxon>Ascomycota</taxon>
        <taxon>Pezizomycotina</taxon>
        <taxon>Eurotiomycetes</taxon>
        <taxon>Eurotiomycetidae</taxon>
        <taxon>Eurotiales</taxon>
        <taxon>Aspergillaceae</taxon>
        <taxon>Penicillium</taxon>
    </lineage>
</organism>
<evidence type="ECO:0000313" key="3">
    <source>
        <dbReference type="Proteomes" id="UP000019376"/>
    </source>
</evidence>
<reference evidence="2 3" key="1">
    <citation type="journal article" date="2013" name="PLoS ONE">
        <title>Genomic and secretomic analyses reveal unique features of the lignocellulolytic enzyme system of Penicillium decumbens.</title>
        <authorList>
            <person name="Liu G."/>
            <person name="Zhang L."/>
            <person name="Wei X."/>
            <person name="Zou G."/>
            <person name="Qin Y."/>
            <person name="Ma L."/>
            <person name="Li J."/>
            <person name="Zheng H."/>
            <person name="Wang S."/>
            <person name="Wang C."/>
            <person name="Xun L."/>
            <person name="Zhao G.-P."/>
            <person name="Zhou Z."/>
            <person name="Qu Y."/>
        </authorList>
    </citation>
    <scope>NUCLEOTIDE SEQUENCE [LARGE SCALE GENOMIC DNA]</scope>
    <source>
        <strain evidence="3">114-2 / CGMCC 5302</strain>
    </source>
</reference>
<evidence type="ECO:0000313" key="2">
    <source>
        <dbReference type="EMBL" id="EPS30543.1"/>
    </source>
</evidence>
<proteinExistence type="predicted"/>
<gene>
    <name evidence="2" type="ORF">PDE_05495</name>
</gene>
<keyword evidence="3" id="KW-1185">Reference proteome</keyword>
<evidence type="ECO:0000256" key="1">
    <source>
        <dbReference type="SAM" id="MobiDB-lite"/>
    </source>
</evidence>
<dbReference type="EMBL" id="KB644412">
    <property type="protein sequence ID" value="EPS30543.1"/>
    <property type="molecule type" value="Genomic_DNA"/>
</dbReference>
<dbReference type="HOGENOM" id="CLU_2574610_0_0_1"/>
<feature type="region of interest" description="Disordered" evidence="1">
    <location>
        <begin position="1"/>
        <end position="46"/>
    </location>
</feature>
<dbReference type="AlphaFoldDB" id="S8AW97"/>
<name>S8AW97_PENO1</name>
<protein>
    <submittedName>
        <fullName evidence="2">Uncharacterized protein</fullName>
    </submittedName>
</protein>
<accession>S8AW97</accession>
<sequence length="81" mass="8759">MGRHGDTATRAMDEERVRPPGEAADWPKCGEPQSQRRGKSAMMNSHSIDQSIGCHFQLMLKLTIGPSASQTCASGNADTEQ</sequence>
<dbReference type="Proteomes" id="UP000019376">
    <property type="component" value="Unassembled WGS sequence"/>
</dbReference>